<proteinExistence type="predicted"/>
<keyword evidence="1" id="KW-0812">Transmembrane</keyword>
<keyword evidence="1" id="KW-0472">Membrane</keyword>
<dbReference type="Proteomes" id="UP000214603">
    <property type="component" value="Unassembled WGS sequence"/>
</dbReference>
<feature type="transmembrane region" description="Helical" evidence="1">
    <location>
        <begin position="56"/>
        <end position="76"/>
    </location>
</feature>
<evidence type="ECO:0000256" key="1">
    <source>
        <dbReference type="SAM" id="Phobius"/>
    </source>
</evidence>
<gene>
    <name evidence="2" type="ORF">CEY11_19070</name>
</gene>
<organism evidence="2 3">
    <name type="scientific">Candidimonas nitroreducens</name>
    <dbReference type="NCBI Taxonomy" id="683354"/>
    <lineage>
        <taxon>Bacteria</taxon>
        <taxon>Pseudomonadati</taxon>
        <taxon>Pseudomonadota</taxon>
        <taxon>Betaproteobacteria</taxon>
        <taxon>Burkholderiales</taxon>
        <taxon>Alcaligenaceae</taxon>
        <taxon>Candidimonas</taxon>
    </lineage>
</organism>
<accession>A0A225M483</accession>
<feature type="transmembrane region" description="Helical" evidence="1">
    <location>
        <begin position="26"/>
        <end position="44"/>
    </location>
</feature>
<name>A0A225M483_9BURK</name>
<dbReference type="AlphaFoldDB" id="A0A225M483"/>
<comment type="caution">
    <text evidence="2">The sequence shown here is derived from an EMBL/GenBank/DDBJ whole genome shotgun (WGS) entry which is preliminary data.</text>
</comment>
<protein>
    <submittedName>
        <fullName evidence="2">Uncharacterized protein</fullName>
    </submittedName>
</protein>
<sequence length="97" mass="11220">MLLRRSHGLRRRTTNAMKIKLTSKKLQLGFFVLIYGLVFGRPLWLMTEGGARPAPMLFLMACCAVWFALISFMLDYTEKSVRKKNKDKIPQRPDDGK</sequence>
<reference evidence="3" key="1">
    <citation type="submission" date="2017-06" db="EMBL/GenBank/DDBJ databases">
        <title>Herbaspirillum phytohormonus sp. nov., isolated from the root nodule of Robinia pseudoacacia in lead-zinc mine.</title>
        <authorList>
            <person name="Fan M."/>
            <person name="Lin Y."/>
        </authorList>
    </citation>
    <scope>NUCLEOTIDE SEQUENCE [LARGE SCALE GENOMIC DNA]</scope>
    <source>
        <strain evidence="3">SC-089</strain>
    </source>
</reference>
<evidence type="ECO:0000313" key="2">
    <source>
        <dbReference type="EMBL" id="OWT56135.1"/>
    </source>
</evidence>
<evidence type="ECO:0000313" key="3">
    <source>
        <dbReference type="Proteomes" id="UP000214603"/>
    </source>
</evidence>
<dbReference type="EMBL" id="NJIH01000011">
    <property type="protein sequence ID" value="OWT56135.1"/>
    <property type="molecule type" value="Genomic_DNA"/>
</dbReference>
<keyword evidence="1" id="KW-1133">Transmembrane helix</keyword>
<keyword evidence="3" id="KW-1185">Reference proteome</keyword>